<dbReference type="NCBIfam" id="NF003507">
    <property type="entry name" value="PRK05170.2-5"/>
    <property type="match status" value="1"/>
</dbReference>
<comment type="caution">
    <text evidence="2">The sequence shown here is derived from an EMBL/GenBank/DDBJ whole genome shotgun (WGS) entry which is preliminary data.</text>
</comment>
<organism evidence="2 3">
    <name type="scientific">Labrys wisconsinensis</name>
    <dbReference type="NCBI Taxonomy" id="425677"/>
    <lineage>
        <taxon>Bacteria</taxon>
        <taxon>Pseudomonadati</taxon>
        <taxon>Pseudomonadota</taxon>
        <taxon>Alphaproteobacteria</taxon>
        <taxon>Hyphomicrobiales</taxon>
        <taxon>Xanthobacteraceae</taxon>
        <taxon>Labrys</taxon>
    </lineage>
</organism>
<evidence type="ECO:0000313" key="3">
    <source>
        <dbReference type="Proteomes" id="UP001242480"/>
    </source>
</evidence>
<sequence>MTEHVVEPFWKAKSLEALAPDEWESLCDGCGRCCLVKLEEDETSRTYFTDVACFMLDCVSCQCSDYPDRKRHVPDCVTLTPDLVRSIDWLPPTCAYRLVAGGEDLYWWHPLVSGDPDTVHAAGISVRGRVRLNDRQVGEDDWQDHIVRWPMRVPKQARRR</sequence>
<gene>
    <name evidence="2" type="ORF">QO011_002738</name>
</gene>
<dbReference type="PANTHER" id="PTHR37421">
    <property type="entry name" value="UPF0260 PROTEIN YCGN"/>
    <property type="match status" value="1"/>
</dbReference>
<dbReference type="NCBIfam" id="NF003501">
    <property type="entry name" value="PRK05170.1-5"/>
    <property type="match status" value="1"/>
</dbReference>
<comment type="similarity">
    <text evidence="1">Belongs to the UPF0260 family.</text>
</comment>
<dbReference type="PIRSF" id="PIRSF006173">
    <property type="entry name" value="UCP006173"/>
    <property type="match status" value="1"/>
</dbReference>
<protein>
    <recommendedName>
        <fullName evidence="1">UPF0260 protein QO011_002738</fullName>
    </recommendedName>
</protein>
<keyword evidence="3" id="KW-1185">Reference proteome</keyword>
<dbReference type="Proteomes" id="UP001242480">
    <property type="component" value="Unassembled WGS sequence"/>
</dbReference>
<evidence type="ECO:0000256" key="1">
    <source>
        <dbReference type="HAMAP-Rule" id="MF_00676"/>
    </source>
</evidence>
<evidence type="ECO:0000313" key="2">
    <source>
        <dbReference type="EMBL" id="MDQ0469722.1"/>
    </source>
</evidence>
<dbReference type="HAMAP" id="MF_00676">
    <property type="entry name" value="UPF0260"/>
    <property type="match status" value="1"/>
</dbReference>
<dbReference type="Pfam" id="PF03692">
    <property type="entry name" value="CxxCxxCC"/>
    <property type="match status" value="1"/>
</dbReference>
<proteinExistence type="inferred from homology"/>
<dbReference type="InterPro" id="IPR008228">
    <property type="entry name" value="UCP006173"/>
</dbReference>
<dbReference type="InterPro" id="IPR005358">
    <property type="entry name" value="Puta_zinc/iron-chelating_dom"/>
</dbReference>
<dbReference type="EMBL" id="JAUSVX010000004">
    <property type="protein sequence ID" value="MDQ0469722.1"/>
    <property type="molecule type" value="Genomic_DNA"/>
</dbReference>
<dbReference type="PANTHER" id="PTHR37421:SF1">
    <property type="entry name" value="UPF0260 PROTEIN YCGN"/>
    <property type="match status" value="1"/>
</dbReference>
<name>A0ABU0J626_9HYPH</name>
<dbReference type="RefSeq" id="WP_307272701.1">
    <property type="nucleotide sequence ID" value="NZ_JAUSVX010000004.1"/>
</dbReference>
<accession>A0ABU0J626</accession>
<reference evidence="2 3" key="1">
    <citation type="submission" date="2023-07" db="EMBL/GenBank/DDBJ databases">
        <title>Genomic Encyclopedia of Type Strains, Phase IV (KMG-IV): sequencing the most valuable type-strain genomes for metagenomic binning, comparative biology and taxonomic classification.</title>
        <authorList>
            <person name="Goeker M."/>
        </authorList>
    </citation>
    <scope>NUCLEOTIDE SEQUENCE [LARGE SCALE GENOMIC DNA]</scope>
    <source>
        <strain evidence="2 3">DSM 19619</strain>
    </source>
</reference>